<feature type="domain" description="UvrD-like helicase ATP-binding" evidence="10">
    <location>
        <begin position="187"/>
        <end position="569"/>
    </location>
</feature>
<name>A0A3N9UD49_9BACI</name>
<keyword evidence="5" id="KW-0413">Isomerase</keyword>
<dbReference type="EMBL" id="RRCT01000011">
    <property type="protein sequence ID" value="RQW74201.1"/>
    <property type="molecule type" value="Genomic_DNA"/>
</dbReference>
<dbReference type="PROSITE" id="PS51198">
    <property type="entry name" value="UVRD_HELICASE_ATP_BIND"/>
    <property type="match status" value="1"/>
</dbReference>
<dbReference type="SUPFAM" id="SSF52540">
    <property type="entry name" value="P-loop containing nucleoside triphosphate hydrolases"/>
    <property type="match status" value="1"/>
</dbReference>
<dbReference type="AlphaFoldDB" id="A0A3N9UD49"/>
<dbReference type="GO" id="GO:0000725">
    <property type="term" value="P:recombinational repair"/>
    <property type="evidence" value="ECO:0007669"/>
    <property type="project" value="TreeGrafter"/>
</dbReference>
<dbReference type="InterPro" id="IPR027785">
    <property type="entry name" value="UvrD-like_helicase_C"/>
</dbReference>
<evidence type="ECO:0000256" key="6">
    <source>
        <dbReference type="ARBA" id="ARBA00034617"/>
    </source>
</evidence>
<dbReference type="InterPro" id="IPR027417">
    <property type="entry name" value="P-loop_NTPase"/>
</dbReference>
<comment type="catalytic activity">
    <reaction evidence="8">
        <text>ATP + H2O = ADP + phosphate + H(+)</text>
        <dbReference type="Rhea" id="RHEA:13065"/>
        <dbReference type="ChEBI" id="CHEBI:15377"/>
        <dbReference type="ChEBI" id="CHEBI:15378"/>
        <dbReference type="ChEBI" id="CHEBI:30616"/>
        <dbReference type="ChEBI" id="CHEBI:43474"/>
        <dbReference type="ChEBI" id="CHEBI:456216"/>
        <dbReference type="EC" id="5.6.2.4"/>
    </reaction>
</comment>
<dbReference type="GO" id="GO:0003677">
    <property type="term" value="F:DNA binding"/>
    <property type="evidence" value="ECO:0007669"/>
    <property type="project" value="InterPro"/>
</dbReference>
<dbReference type="RefSeq" id="WP_124765259.1">
    <property type="nucleotide sequence ID" value="NZ_JAFBDY010000010.1"/>
</dbReference>
<dbReference type="GO" id="GO:0043138">
    <property type="term" value="F:3'-5' DNA helicase activity"/>
    <property type="evidence" value="ECO:0007669"/>
    <property type="project" value="UniProtKB-EC"/>
</dbReference>
<evidence type="ECO:0000259" key="10">
    <source>
        <dbReference type="PROSITE" id="PS51198"/>
    </source>
</evidence>
<evidence type="ECO:0000256" key="3">
    <source>
        <dbReference type="ARBA" id="ARBA00022806"/>
    </source>
</evidence>
<dbReference type="Proteomes" id="UP000274033">
    <property type="component" value="Unassembled WGS sequence"/>
</dbReference>
<dbReference type="Gene3D" id="3.40.50.300">
    <property type="entry name" value="P-loop containing nucleotide triphosphate hydrolases"/>
    <property type="match status" value="3"/>
</dbReference>
<evidence type="ECO:0000256" key="4">
    <source>
        <dbReference type="ARBA" id="ARBA00022840"/>
    </source>
</evidence>
<sequence>MQDEIKKEQLELDNIIKNIDNNVYLVSESAEKNAHSRTIDDTSILENVKSNPYFGKMTIYSEDYGEETISLGKNGIRNKEEDLVVVDWRRPVASVYYNFTPGQSLQEYTIDLNGIEMKETVEVLNKKEIQIKNRKVLKIIQQVSEEHSELNGVITENGIEVNVTDEVLRSILEEGETSGYLKEIIATIQKEQDIAIRQSIDKNVIIQGVAGSGKSSIALHRLSYLLYNHKNLNSDNVLIIAPSELFIHSIKDLLPGLELTGIKQVTFNRLVKEYLKSNTKIKDYNYKQHFEKTLFAEDVSNSQYIGFKGSKEFKELLDQHLNNIKSQYREGIAFIDVNGDFLTKEELQKIYDEYSYLSFYKQAEKFLQHVENHFKDLSKQKVIQLKNKEEDILSFIRGGGLTDSENKELTVLLEKVKRNKAMIIKTELEREVTSWVTDMKPPSILDIYHQLFVYLNSEEFKTSEMQAILKHYKPGEIDYFDLAPLFYIQVFLEYDKPKYSHIIIDEAQDFSYIHFAALKKLTSTMTIIGDTEQSIFMEYGQKTWDEIVQSLFLNEETTILQLKMSYRSTKEVIEVANHILNTKFKDKREDIVPFSRNGEPVGYNRVETGIELRDKIIDTLKEWESKYKRIAIIHKDENRAKALSEVLKNHFSNVQYVTLDDEANEQTISVIASYNSKGMEFDAVVIANANERSYPNDDLHAKLLYVAVTRAQKELKIFYQNNPSELLAGLINTEHTNQSELDFIL</sequence>
<dbReference type="OrthoDB" id="9787585at2"/>
<keyword evidence="2 9" id="KW-0378">Hydrolase</keyword>
<evidence type="ECO:0000313" key="12">
    <source>
        <dbReference type="Proteomes" id="UP000274033"/>
    </source>
</evidence>
<dbReference type="GO" id="GO:0005524">
    <property type="term" value="F:ATP binding"/>
    <property type="evidence" value="ECO:0007669"/>
    <property type="project" value="UniProtKB-UniRule"/>
</dbReference>
<gene>
    <name evidence="11" type="ORF">EBB45_12645</name>
</gene>
<dbReference type="InterPro" id="IPR014017">
    <property type="entry name" value="DNA_helicase_UvrD-like_C"/>
</dbReference>
<dbReference type="EC" id="5.6.2.4" evidence="7"/>
<evidence type="ECO:0000256" key="8">
    <source>
        <dbReference type="ARBA" id="ARBA00048988"/>
    </source>
</evidence>
<feature type="binding site" evidence="9">
    <location>
        <begin position="208"/>
        <end position="215"/>
    </location>
    <ligand>
        <name>ATP</name>
        <dbReference type="ChEBI" id="CHEBI:30616"/>
    </ligand>
</feature>
<keyword evidence="12" id="KW-1185">Reference proteome</keyword>
<dbReference type="GO" id="GO:0005829">
    <property type="term" value="C:cytosol"/>
    <property type="evidence" value="ECO:0007669"/>
    <property type="project" value="TreeGrafter"/>
</dbReference>
<dbReference type="InterPro" id="IPR000212">
    <property type="entry name" value="DNA_helicase_UvrD/REP"/>
</dbReference>
<evidence type="ECO:0000256" key="7">
    <source>
        <dbReference type="ARBA" id="ARBA00034808"/>
    </source>
</evidence>
<evidence type="ECO:0000256" key="9">
    <source>
        <dbReference type="PROSITE-ProRule" id="PRU00560"/>
    </source>
</evidence>
<dbReference type="Pfam" id="PF13361">
    <property type="entry name" value="UvrD_C"/>
    <property type="match status" value="1"/>
</dbReference>
<dbReference type="InterPro" id="IPR014016">
    <property type="entry name" value="UvrD-like_ATP-bd"/>
</dbReference>
<evidence type="ECO:0000256" key="5">
    <source>
        <dbReference type="ARBA" id="ARBA00023235"/>
    </source>
</evidence>
<accession>A0A3N9UD49</accession>
<reference evidence="11 12" key="1">
    <citation type="journal article" date="2013" name="J. Microbiol.">
        <title>Lysinibacillus chungkukjangi sp. nov., isolated from Chungkukjang, Korean fermented soybean food.</title>
        <authorList>
            <person name="Kim S.J."/>
            <person name="Jang Y.H."/>
            <person name="Hamada M."/>
            <person name="Ahn J.H."/>
            <person name="Weon H.Y."/>
            <person name="Suzuki K."/>
            <person name="Whang K.S."/>
            <person name="Kwon S.W."/>
        </authorList>
    </citation>
    <scope>NUCLEOTIDE SEQUENCE [LARGE SCALE GENOMIC DNA]</scope>
    <source>
        <strain evidence="11 12">MCCC 1A12701</strain>
    </source>
</reference>
<comment type="catalytic activity">
    <reaction evidence="6">
        <text>Couples ATP hydrolysis with the unwinding of duplex DNA by translocating in the 3'-5' direction.</text>
        <dbReference type="EC" id="5.6.2.4"/>
    </reaction>
</comment>
<dbReference type="Pfam" id="PF00580">
    <property type="entry name" value="UvrD-helicase"/>
    <property type="match status" value="1"/>
</dbReference>
<proteinExistence type="predicted"/>
<dbReference type="Pfam" id="PF13538">
    <property type="entry name" value="UvrD_C_2"/>
    <property type="match status" value="1"/>
</dbReference>
<organism evidence="11 12">
    <name type="scientific">Lysinibacillus composti</name>
    <dbReference type="NCBI Taxonomy" id="720633"/>
    <lineage>
        <taxon>Bacteria</taxon>
        <taxon>Bacillati</taxon>
        <taxon>Bacillota</taxon>
        <taxon>Bacilli</taxon>
        <taxon>Bacillales</taxon>
        <taxon>Bacillaceae</taxon>
        <taxon>Lysinibacillus</taxon>
    </lineage>
</organism>
<dbReference type="PANTHER" id="PTHR11070">
    <property type="entry name" value="UVRD / RECB / PCRA DNA HELICASE FAMILY MEMBER"/>
    <property type="match status" value="1"/>
</dbReference>
<evidence type="ECO:0000313" key="11">
    <source>
        <dbReference type="EMBL" id="RQW74201.1"/>
    </source>
</evidence>
<keyword evidence="3 9" id="KW-0347">Helicase</keyword>
<evidence type="ECO:0000256" key="2">
    <source>
        <dbReference type="ARBA" id="ARBA00022801"/>
    </source>
</evidence>
<comment type="caution">
    <text evidence="11">The sequence shown here is derived from an EMBL/GenBank/DDBJ whole genome shotgun (WGS) entry which is preliminary data.</text>
</comment>
<dbReference type="PANTHER" id="PTHR11070:SF17">
    <property type="entry name" value="DNA HELICASE IV"/>
    <property type="match status" value="1"/>
</dbReference>
<keyword evidence="4 9" id="KW-0067">ATP-binding</keyword>
<keyword evidence="1 9" id="KW-0547">Nucleotide-binding</keyword>
<dbReference type="GO" id="GO:0016887">
    <property type="term" value="F:ATP hydrolysis activity"/>
    <property type="evidence" value="ECO:0007669"/>
    <property type="project" value="RHEA"/>
</dbReference>
<evidence type="ECO:0000256" key="1">
    <source>
        <dbReference type="ARBA" id="ARBA00022741"/>
    </source>
</evidence>
<protein>
    <recommendedName>
        <fullName evidence="7">DNA 3'-5' helicase</fullName>
        <ecNumber evidence="7">5.6.2.4</ecNumber>
    </recommendedName>
</protein>